<dbReference type="EMBL" id="BGPR01001171">
    <property type="protein sequence ID" value="GBM47262.1"/>
    <property type="molecule type" value="Genomic_DNA"/>
</dbReference>
<evidence type="ECO:0000313" key="1">
    <source>
        <dbReference type="EMBL" id="GBM47262.1"/>
    </source>
</evidence>
<organism evidence="1 2">
    <name type="scientific">Araneus ventricosus</name>
    <name type="common">Orbweaver spider</name>
    <name type="synonym">Epeira ventricosa</name>
    <dbReference type="NCBI Taxonomy" id="182803"/>
    <lineage>
        <taxon>Eukaryota</taxon>
        <taxon>Metazoa</taxon>
        <taxon>Ecdysozoa</taxon>
        <taxon>Arthropoda</taxon>
        <taxon>Chelicerata</taxon>
        <taxon>Arachnida</taxon>
        <taxon>Araneae</taxon>
        <taxon>Araneomorphae</taxon>
        <taxon>Entelegynae</taxon>
        <taxon>Araneoidea</taxon>
        <taxon>Araneidae</taxon>
        <taxon>Araneus</taxon>
    </lineage>
</organism>
<dbReference type="AlphaFoldDB" id="A0A4Y2G0B0"/>
<evidence type="ECO:0000313" key="2">
    <source>
        <dbReference type="Proteomes" id="UP000499080"/>
    </source>
</evidence>
<keyword evidence="2" id="KW-1185">Reference proteome</keyword>
<protein>
    <submittedName>
        <fullName evidence="1">Uncharacterized protein</fullName>
    </submittedName>
</protein>
<gene>
    <name evidence="1" type="ORF">AVEN_136854_1</name>
</gene>
<name>A0A4Y2G0B0_ARAVE</name>
<proteinExistence type="predicted"/>
<comment type="caution">
    <text evidence="1">The sequence shown here is derived from an EMBL/GenBank/DDBJ whole genome shotgun (WGS) entry which is preliminary data.</text>
</comment>
<reference evidence="1 2" key="1">
    <citation type="journal article" date="2019" name="Sci. Rep.">
        <title>Orb-weaving spider Araneus ventricosus genome elucidates the spidroin gene catalogue.</title>
        <authorList>
            <person name="Kono N."/>
            <person name="Nakamura H."/>
            <person name="Ohtoshi R."/>
            <person name="Moran D.A.P."/>
            <person name="Shinohara A."/>
            <person name="Yoshida Y."/>
            <person name="Fujiwara M."/>
            <person name="Mori M."/>
            <person name="Tomita M."/>
            <person name="Arakawa K."/>
        </authorList>
    </citation>
    <scope>NUCLEOTIDE SEQUENCE [LARGE SCALE GENOMIC DNA]</scope>
</reference>
<dbReference type="Proteomes" id="UP000499080">
    <property type="component" value="Unassembled WGS sequence"/>
</dbReference>
<accession>A0A4Y2G0B0</accession>
<sequence length="87" mass="10191">MSSVLRSRDSKITQGFEKYRCTSRELFLRLEPRSTEGKEVNFPKVIVDQRSQGRTDFRLQLRAADKFESLTVLEPDSPKTNRTFYSN</sequence>